<keyword evidence="7" id="KW-0675">Receptor</keyword>
<protein>
    <recommendedName>
        <fullName evidence="11">Gustatory receptor</fullName>
    </recommendedName>
</protein>
<dbReference type="EMBL" id="JARKHS020020861">
    <property type="protein sequence ID" value="KAK8770600.1"/>
    <property type="molecule type" value="Genomic_DNA"/>
</dbReference>
<evidence type="ECO:0008006" key="11">
    <source>
        <dbReference type="Google" id="ProtNLM"/>
    </source>
</evidence>
<gene>
    <name evidence="9" type="ORF">V5799_012935</name>
</gene>
<evidence type="ECO:0000313" key="9">
    <source>
        <dbReference type="EMBL" id="KAK8770600.1"/>
    </source>
</evidence>
<feature type="transmembrane region" description="Helical" evidence="8">
    <location>
        <begin position="20"/>
        <end position="40"/>
    </location>
</feature>
<evidence type="ECO:0000256" key="6">
    <source>
        <dbReference type="ARBA" id="ARBA00023136"/>
    </source>
</evidence>
<proteinExistence type="inferred from homology"/>
<dbReference type="AlphaFoldDB" id="A0AAQ4E7F7"/>
<comment type="subcellular location">
    <subcellularLocation>
        <location evidence="1">Cell membrane</location>
        <topology evidence="1">Multi-pass membrane protein</topology>
    </subcellularLocation>
</comment>
<comment type="caution">
    <text evidence="9">The sequence shown here is derived from an EMBL/GenBank/DDBJ whole genome shotgun (WGS) entry which is preliminary data.</text>
</comment>
<evidence type="ECO:0000313" key="10">
    <source>
        <dbReference type="Proteomes" id="UP001321473"/>
    </source>
</evidence>
<keyword evidence="6 8" id="KW-0472">Membrane</keyword>
<dbReference type="GO" id="GO:0008527">
    <property type="term" value="F:taste receptor activity"/>
    <property type="evidence" value="ECO:0007669"/>
    <property type="project" value="InterPro"/>
</dbReference>
<dbReference type="PANTHER" id="PTHR21421:SF29">
    <property type="entry name" value="GUSTATORY RECEPTOR 5A FOR TREHALOSE-RELATED"/>
    <property type="match status" value="1"/>
</dbReference>
<feature type="transmembrane region" description="Helical" evidence="8">
    <location>
        <begin position="93"/>
        <end position="113"/>
    </location>
</feature>
<evidence type="ECO:0000256" key="7">
    <source>
        <dbReference type="ARBA" id="ARBA00023170"/>
    </source>
</evidence>
<dbReference type="Proteomes" id="UP001321473">
    <property type="component" value="Unassembled WGS sequence"/>
</dbReference>
<name>A0AAQ4E7F7_AMBAM</name>
<evidence type="ECO:0000256" key="1">
    <source>
        <dbReference type="ARBA" id="ARBA00004651"/>
    </source>
</evidence>
<accession>A0AAQ4E7F7</accession>
<keyword evidence="3" id="KW-1003">Cell membrane</keyword>
<sequence length="122" mass="13404">MQFDPYQDVVATVQFSFDMLYMLVCFIIVSFSAAAVCEAHDDSLPRVNRMVAAHCATPAPDSEFLEQAFLLASQMQTRDVSLTAWKFYDLNRAALVTTGGAIATYVVVVLQMAPTFLEGSGH</sequence>
<reference evidence="9 10" key="1">
    <citation type="journal article" date="2023" name="Arcadia Sci">
        <title>De novo assembly of a long-read Amblyomma americanum tick genome.</title>
        <authorList>
            <person name="Chou S."/>
            <person name="Poskanzer K.E."/>
            <person name="Rollins M."/>
            <person name="Thuy-Boun P.S."/>
        </authorList>
    </citation>
    <scope>NUCLEOTIDE SEQUENCE [LARGE SCALE GENOMIC DNA]</scope>
    <source>
        <strain evidence="9">F_SG_1</strain>
        <tissue evidence="9">Salivary glands</tissue>
    </source>
</reference>
<evidence type="ECO:0000256" key="2">
    <source>
        <dbReference type="ARBA" id="ARBA00005327"/>
    </source>
</evidence>
<comment type="similarity">
    <text evidence="2">Belongs to the insect chemoreceptor superfamily. Gustatory receptor (GR) family. Gr5a subfamily.</text>
</comment>
<dbReference type="GO" id="GO:0050916">
    <property type="term" value="P:sensory perception of sweet taste"/>
    <property type="evidence" value="ECO:0007669"/>
    <property type="project" value="UniProtKB-ARBA"/>
</dbReference>
<dbReference type="Pfam" id="PF06151">
    <property type="entry name" value="Trehalose_recp"/>
    <property type="match status" value="1"/>
</dbReference>
<evidence type="ECO:0000256" key="3">
    <source>
        <dbReference type="ARBA" id="ARBA00022475"/>
    </source>
</evidence>
<organism evidence="9 10">
    <name type="scientific">Amblyomma americanum</name>
    <name type="common">Lone star tick</name>
    <dbReference type="NCBI Taxonomy" id="6943"/>
    <lineage>
        <taxon>Eukaryota</taxon>
        <taxon>Metazoa</taxon>
        <taxon>Ecdysozoa</taxon>
        <taxon>Arthropoda</taxon>
        <taxon>Chelicerata</taxon>
        <taxon>Arachnida</taxon>
        <taxon>Acari</taxon>
        <taxon>Parasitiformes</taxon>
        <taxon>Ixodida</taxon>
        <taxon>Ixodoidea</taxon>
        <taxon>Ixodidae</taxon>
        <taxon>Amblyomminae</taxon>
        <taxon>Amblyomma</taxon>
    </lineage>
</organism>
<dbReference type="PANTHER" id="PTHR21421">
    <property type="entry name" value="GUSTATORY RECEPTOR"/>
    <property type="match status" value="1"/>
</dbReference>
<dbReference type="InterPro" id="IPR009318">
    <property type="entry name" value="Gustatory_rcpt"/>
</dbReference>
<keyword evidence="4 8" id="KW-0812">Transmembrane</keyword>
<evidence type="ECO:0000256" key="8">
    <source>
        <dbReference type="SAM" id="Phobius"/>
    </source>
</evidence>
<keyword evidence="5 8" id="KW-1133">Transmembrane helix</keyword>
<evidence type="ECO:0000256" key="5">
    <source>
        <dbReference type="ARBA" id="ARBA00022989"/>
    </source>
</evidence>
<evidence type="ECO:0000256" key="4">
    <source>
        <dbReference type="ARBA" id="ARBA00022692"/>
    </source>
</evidence>
<keyword evidence="10" id="KW-1185">Reference proteome</keyword>
<dbReference type="GO" id="GO:0005886">
    <property type="term" value="C:plasma membrane"/>
    <property type="evidence" value="ECO:0007669"/>
    <property type="project" value="UniProtKB-SubCell"/>
</dbReference>